<protein>
    <submittedName>
        <fullName evidence="1">Uncharacterized protein</fullName>
    </submittedName>
</protein>
<accession>A0A090R035</accession>
<dbReference type="EMBL" id="BBMN01000020">
    <property type="protein sequence ID" value="GAL07888.1"/>
    <property type="molecule type" value="Genomic_DNA"/>
</dbReference>
<dbReference type="Proteomes" id="UP000029227">
    <property type="component" value="Unassembled WGS sequence"/>
</dbReference>
<reference evidence="1 2" key="1">
    <citation type="journal article" date="2014" name="Genome Announc.">
        <title>Draft Genome Sequences of Two Vibrionaceae Species, Vibrio ponticus C121 and Photobacterium aphoticum C119, Isolated as Coral Reef Microbiota.</title>
        <authorList>
            <person name="Al-saari N."/>
            <person name="Meirelles P.M."/>
            <person name="Mino S."/>
            <person name="Suda W."/>
            <person name="Oshima K."/>
            <person name="Hattori M."/>
            <person name="Ohkuma M."/>
            <person name="Thompson F.L."/>
            <person name="Gomez-Gil B."/>
            <person name="Sawabe T."/>
            <person name="Sawabe T."/>
        </authorList>
    </citation>
    <scope>NUCLEOTIDE SEQUENCE [LARGE SCALE GENOMIC DNA]</scope>
    <source>
        <strain evidence="1 2">JCM 19237</strain>
    </source>
</reference>
<dbReference type="AlphaFoldDB" id="A0A090R035"/>
<comment type="caution">
    <text evidence="1">The sequence shown here is derived from an EMBL/GenBank/DDBJ whole genome shotgun (WGS) entry which is preliminary data.</text>
</comment>
<dbReference type="STRING" id="754436.JCM19237_268"/>
<organism evidence="1 2">
    <name type="scientific">Photobacterium aphoticum</name>
    <dbReference type="NCBI Taxonomy" id="754436"/>
    <lineage>
        <taxon>Bacteria</taxon>
        <taxon>Pseudomonadati</taxon>
        <taxon>Pseudomonadota</taxon>
        <taxon>Gammaproteobacteria</taxon>
        <taxon>Vibrionales</taxon>
        <taxon>Vibrionaceae</taxon>
        <taxon>Photobacterium</taxon>
    </lineage>
</organism>
<evidence type="ECO:0000313" key="2">
    <source>
        <dbReference type="Proteomes" id="UP000029227"/>
    </source>
</evidence>
<evidence type="ECO:0000313" key="1">
    <source>
        <dbReference type="EMBL" id="GAL07888.1"/>
    </source>
</evidence>
<name>A0A090R035_9GAMM</name>
<sequence>MKNFCAIPSAMKEQVLAAMDEKSLIALKKLVDKQVLANKESFRERLHDLLASSGQTTEDLLAAIQDEVSKKTPLVSPEPNELQRKEQIVWDCSMPNNYKTPAEIVAVMEGLGIQSTSASVSAIRTRQRKTGMVNK</sequence>
<gene>
    <name evidence="1" type="ORF">JCM19237_268</name>
</gene>
<proteinExistence type="predicted"/>